<evidence type="ECO:0000256" key="2">
    <source>
        <dbReference type="SAM" id="MobiDB-lite"/>
    </source>
</evidence>
<evidence type="ECO:0000313" key="3">
    <source>
        <dbReference type="EMBL" id="KAK4537742.1"/>
    </source>
</evidence>
<feature type="region of interest" description="Disordered" evidence="2">
    <location>
        <begin position="44"/>
        <end position="74"/>
    </location>
</feature>
<reference evidence="3 4" key="1">
    <citation type="submission" date="2022-07" db="EMBL/GenBank/DDBJ databases">
        <title>Genome-wide signatures of adaptation to extreme environments.</title>
        <authorList>
            <person name="Cho C.H."/>
            <person name="Yoon H.S."/>
        </authorList>
    </citation>
    <scope>NUCLEOTIDE SEQUENCE [LARGE SCALE GENOMIC DNA]</scope>
    <source>
        <strain evidence="3 4">DBV 063 E5</strain>
    </source>
</reference>
<dbReference type="Proteomes" id="UP001301350">
    <property type="component" value="Unassembled WGS sequence"/>
</dbReference>
<dbReference type="PIRSF" id="PIRSF005715">
    <property type="entry name" value="VPS45_Sec1"/>
    <property type="match status" value="1"/>
</dbReference>
<dbReference type="Gene3D" id="3.40.50.1910">
    <property type="match status" value="1"/>
</dbReference>
<dbReference type="AlphaFoldDB" id="A0AAV9IZK4"/>
<comment type="caution">
    <text evidence="3">The sequence shown here is derived from an EMBL/GenBank/DDBJ whole genome shotgun (WGS) entry which is preliminary data.</text>
</comment>
<proteinExistence type="inferred from homology"/>
<dbReference type="Pfam" id="PF00995">
    <property type="entry name" value="Sec1"/>
    <property type="match status" value="1"/>
</dbReference>
<dbReference type="Gene3D" id="3.40.50.2060">
    <property type="match status" value="1"/>
</dbReference>
<evidence type="ECO:0000256" key="1">
    <source>
        <dbReference type="ARBA" id="ARBA00009884"/>
    </source>
</evidence>
<dbReference type="Gene3D" id="3.90.830.10">
    <property type="entry name" value="Syntaxin Binding Protein 1, Chain A, domain 2"/>
    <property type="match status" value="1"/>
</dbReference>
<dbReference type="InterPro" id="IPR027482">
    <property type="entry name" value="Sec1-like_dom2"/>
</dbReference>
<dbReference type="SUPFAM" id="SSF56815">
    <property type="entry name" value="Sec1/munc18-like (SM) proteins"/>
    <property type="match status" value="1"/>
</dbReference>
<organism evidence="3 4">
    <name type="scientific">Cyanidium caldarium</name>
    <name type="common">Red alga</name>
    <dbReference type="NCBI Taxonomy" id="2771"/>
    <lineage>
        <taxon>Eukaryota</taxon>
        <taxon>Rhodophyta</taxon>
        <taxon>Bangiophyceae</taxon>
        <taxon>Cyanidiales</taxon>
        <taxon>Cyanidiaceae</taxon>
        <taxon>Cyanidium</taxon>
    </lineage>
</organism>
<dbReference type="Gene3D" id="1.25.40.60">
    <property type="match status" value="1"/>
</dbReference>
<dbReference type="InterPro" id="IPR001619">
    <property type="entry name" value="Sec1-like"/>
</dbReference>
<comment type="similarity">
    <text evidence="1">Belongs to the STXBP/unc-18/SEC1 family.</text>
</comment>
<dbReference type="EMBL" id="JANCYW010000014">
    <property type="protein sequence ID" value="KAK4537742.1"/>
    <property type="molecule type" value="Genomic_DNA"/>
</dbReference>
<accession>A0AAV9IZK4</accession>
<feature type="region of interest" description="Disordered" evidence="2">
    <location>
        <begin position="642"/>
        <end position="681"/>
    </location>
</feature>
<dbReference type="InterPro" id="IPR036045">
    <property type="entry name" value="Sec1-like_sf"/>
</dbReference>
<protein>
    <submittedName>
        <fullName evidence="3">Uncharacterized protein</fullName>
    </submittedName>
</protein>
<dbReference type="InterPro" id="IPR043127">
    <property type="entry name" value="Sec-1-like_dom3a"/>
</dbReference>
<dbReference type="GO" id="GO:0016192">
    <property type="term" value="P:vesicle-mediated transport"/>
    <property type="evidence" value="ECO:0007669"/>
    <property type="project" value="InterPro"/>
</dbReference>
<dbReference type="InterPro" id="IPR043154">
    <property type="entry name" value="Sec-1-like_dom1"/>
</dbReference>
<name>A0AAV9IZK4_CYACA</name>
<sequence length="748" mass="81264">MSASAEEALSLTAGAWFSIRDRQRAALTRAFHLNRVEAVAGGAGAPDSRLPVDANGNGAQAGVADVGDEEEDEDDDAEDTFWKVVVFDGDGRDVLAPLFKVSDLRKHGITLHLSLHTERQPIPDVPAVYLLSATPDAIRRLVQDCQRSLYAKLYVHFLAPIPRPLLEQLADGVVASVTATRPEACIARVYDLYANFVSLKRDLFTLLPSVGAGSYAAMFHPQTSEERLHGRVDQIASGLFAVFVTLHCVPYIRCMRHGPAEMVARKLDAKFREYLHSSRGAALFQPGAGAALDAVPLQRPLLALLDRDIDLSIMLHHGWTYECLVHDLMQYAQNRVTVPDDARPKAYDLDDEADAFWARNAALPFPSVAENIENELTRYKRRVQEVNARTGAVGAATALMDPHGSGGDASGVNAAAAAVAAAGGGSGAHELAEAVSELPRLTLLKRQIDMHTNIASALLERIKQRALDSFFHIEDSMLSRPSSVTANTVMQAIRKGAATDAAANASAPPDTHGTPEDRLRLFLMYWMLSPTPLSVQEMAEFRGALNNRHCDLRPLEYLQSVQRFARTMHAPHGRQATPERDGMRKRTAAAAATTGSDMLESLVSRVYEHGHKGLTQLASTVKGLMPSERAAPVSQRVDAWMEGAPDAPTDGSQSGRDNQPRQQPSLFLDPKAATTSRPSTAPARSFREAVVFLVGGGCYAEYQNLREHFHDGRRIMYGATEMVSPTAFLQQLSELGGSGSTKSADRSV</sequence>
<feature type="compositionally biased region" description="Polar residues" evidence="2">
    <location>
        <begin position="650"/>
        <end position="665"/>
    </location>
</feature>
<feature type="compositionally biased region" description="Low complexity" evidence="2">
    <location>
        <begin position="672"/>
        <end position="681"/>
    </location>
</feature>
<keyword evidence="4" id="KW-1185">Reference proteome</keyword>
<dbReference type="PANTHER" id="PTHR11679">
    <property type="entry name" value="VESICLE PROTEIN SORTING-ASSOCIATED"/>
    <property type="match status" value="1"/>
</dbReference>
<evidence type="ECO:0000313" key="4">
    <source>
        <dbReference type="Proteomes" id="UP001301350"/>
    </source>
</evidence>
<gene>
    <name evidence="3" type="ORF">CDCA_CDCA14G3767</name>
</gene>